<feature type="domain" description="F-box/LRR-repeat protein 15-like leucin rich repeat" evidence="5">
    <location>
        <begin position="312"/>
        <end position="470"/>
    </location>
</feature>
<dbReference type="VGNC" id="VGNC:53643">
    <property type="gene designation" value="FBXL13"/>
</dbReference>
<evidence type="ECO:0000259" key="5">
    <source>
        <dbReference type="Pfam" id="PF25372"/>
    </source>
</evidence>
<reference evidence="6" key="3">
    <citation type="submission" date="2025-09" db="UniProtKB">
        <authorList>
            <consortium name="Ensembl"/>
        </authorList>
    </citation>
    <scope>IDENTIFICATION</scope>
    <source>
        <strain evidence="6">Hereford</strain>
    </source>
</reference>
<dbReference type="VEuPathDB" id="HostDB:ENSBTAG00000016324"/>
<dbReference type="InterPro" id="IPR006553">
    <property type="entry name" value="Leu-rich_rpt_Cys-con_subtyp"/>
</dbReference>
<reference evidence="6" key="2">
    <citation type="submission" date="2025-08" db="UniProtKB">
        <authorList>
            <consortium name="Ensembl"/>
        </authorList>
    </citation>
    <scope>IDENTIFICATION</scope>
    <source>
        <strain evidence="6">Hereford</strain>
    </source>
</reference>
<dbReference type="AlphaFoldDB" id="A0A3Q1MCW5"/>
<organism evidence="6 7">
    <name type="scientific">Bos taurus</name>
    <name type="common">Bovine</name>
    <dbReference type="NCBI Taxonomy" id="9913"/>
    <lineage>
        <taxon>Eukaryota</taxon>
        <taxon>Metazoa</taxon>
        <taxon>Chordata</taxon>
        <taxon>Craniata</taxon>
        <taxon>Vertebrata</taxon>
        <taxon>Euteleostomi</taxon>
        <taxon>Mammalia</taxon>
        <taxon>Eutheria</taxon>
        <taxon>Laurasiatheria</taxon>
        <taxon>Artiodactyla</taxon>
        <taxon>Ruminantia</taxon>
        <taxon>Pecora</taxon>
        <taxon>Bovidae</taxon>
        <taxon>Bovinae</taxon>
        <taxon>Bos</taxon>
    </lineage>
</organism>
<dbReference type="Bgee" id="ENSBTAG00000016324">
    <property type="expression patterns" value="Expressed in spermatid and 22 other cell types or tissues"/>
</dbReference>
<evidence type="ECO:0000256" key="1">
    <source>
        <dbReference type="ARBA" id="ARBA00022614"/>
    </source>
</evidence>
<evidence type="ECO:0000256" key="3">
    <source>
        <dbReference type="SAM" id="MobiDB-lite"/>
    </source>
</evidence>
<keyword evidence="1" id="KW-0433">Leucine-rich repeat</keyword>
<feature type="domain" description="F-box" evidence="4">
    <location>
        <begin position="1"/>
        <end position="35"/>
    </location>
</feature>
<protein>
    <submittedName>
        <fullName evidence="6">F-box and leucine rich repeat protein 13</fullName>
    </submittedName>
</protein>
<evidence type="ECO:0000313" key="6">
    <source>
        <dbReference type="Ensembl" id="ENSBTAP00000068717.2"/>
    </source>
</evidence>
<dbReference type="InterPro" id="IPR001611">
    <property type="entry name" value="Leu-rich_rpt"/>
</dbReference>
<evidence type="ECO:0000313" key="7">
    <source>
        <dbReference type="Proteomes" id="UP000009136"/>
    </source>
</evidence>
<sequence>IFSYLSLRDLVICGQVNRSWLLMTQMGSLWNGIDFSAVKNIITDKYIVSILQRWRLNVLRLNFRGCALRLKTLRSVSFCKNLQELNVSDCPTLTDESMRYISESCPGVLYLNLSNTIITNRTMRLLPRYFYNLQNLSLAYCRKFTDKGLQYLNLGNGCHKLIYLDLSGCTQISVQGFRNIANSCSGIMHLTINDMPTLTDNCVKALVEKCHRISSVVLIGAPHISDSAFKALSGCDIKKIRFEGNKRITDACFKLIDKSYPNISHIYMVDCKGITDGSLKSLSPLKHLTVLNLANCVRIGDTGLKQFLDGPASTKIRELNLSNCIHLGDASMAKLSERCYNLNYLNLRNCEHLTDLGVEFIANIFSLVSVDLSGTDISNEGLMTLSRHRKLKELSVSECDKITDFGIQITDSAMEMLSAKCHYLHILDVSGCILLTDQMLENLEMGCRQLRILKMQYCRLISKEAAIRMSSIVQHQEYSASNPPLWFGYDSEGKSLREKQNTSLKNSELTAKESTYNNEEEAV</sequence>
<dbReference type="Ensembl" id="ENSBTAT00000083919.2">
    <property type="protein sequence ID" value="ENSBTAP00000068717.2"/>
    <property type="gene ID" value="ENSBTAG00000016324.8"/>
</dbReference>
<feature type="compositionally biased region" description="Polar residues" evidence="3">
    <location>
        <begin position="501"/>
        <end position="517"/>
    </location>
</feature>
<dbReference type="InParanoid" id="A0A3Q1MCW5"/>
<feature type="region of interest" description="Disordered" evidence="3">
    <location>
        <begin position="498"/>
        <end position="523"/>
    </location>
</feature>
<dbReference type="FunCoup" id="A0A3Q1MCW5">
    <property type="interactions" value="61"/>
</dbReference>
<dbReference type="PANTHER" id="PTHR13318">
    <property type="entry name" value="PARTNER OF PAIRED, ISOFORM B-RELATED"/>
    <property type="match status" value="1"/>
</dbReference>
<evidence type="ECO:0000313" key="8">
    <source>
        <dbReference type="VGNC" id="VGNC:53643"/>
    </source>
</evidence>
<dbReference type="PANTHER" id="PTHR13318:SF95">
    <property type="entry name" value="F-BOX PROTEIN YLR352W"/>
    <property type="match status" value="1"/>
</dbReference>
<dbReference type="OrthoDB" id="61560at2759"/>
<dbReference type="FunFam" id="3.80.10.10:FF:000134">
    <property type="entry name" value="F-box and leucine rich repeat protein 13"/>
    <property type="match status" value="1"/>
</dbReference>
<dbReference type="GO" id="GO:0019005">
    <property type="term" value="C:SCF ubiquitin ligase complex"/>
    <property type="evidence" value="ECO:0000318"/>
    <property type="project" value="GO_Central"/>
</dbReference>
<dbReference type="Reactome" id="R-BTA-8951664">
    <property type="pathway name" value="Neddylation"/>
</dbReference>
<reference evidence="6" key="1">
    <citation type="submission" date="2018-03" db="EMBL/GenBank/DDBJ databases">
        <title>ARS-UCD1.2.</title>
        <authorList>
            <person name="Rosen B.D."/>
            <person name="Bickhart D.M."/>
            <person name="Koren S."/>
            <person name="Schnabel R.D."/>
            <person name="Hall R."/>
            <person name="Zimin A."/>
            <person name="Dreischer C."/>
            <person name="Schultheiss S."/>
            <person name="Schroeder S.G."/>
            <person name="Elsik C.G."/>
            <person name="Couldrey C."/>
            <person name="Liu G.E."/>
            <person name="Van Tassell C.P."/>
            <person name="Phillippy A.M."/>
            <person name="Smith T.P.L."/>
            <person name="Medrano J.F."/>
        </authorList>
    </citation>
    <scope>NUCLEOTIDE SEQUENCE [LARGE SCALE GENOMIC DNA]</scope>
    <source>
        <strain evidence="6">Hereford</strain>
    </source>
</reference>
<dbReference type="Pfam" id="PF13516">
    <property type="entry name" value="LRR_6"/>
    <property type="match status" value="1"/>
</dbReference>
<proteinExistence type="predicted"/>
<evidence type="ECO:0000256" key="2">
    <source>
        <dbReference type="ARBA" id="ARBA00022786"/>
    </source>
</evidence>
<dbReference type="InterPro" id="IPR057207">
    <property type="entry name" value="FBXL15_LRR"/>
</dbReference>
<keyword evidence="2" id="KW-0833">Ubl conjugation pathway</keyword>
<dbReference type="InterPro" id="IPR032675">
    <property type="entry name" value="LRR_dom_sf"/>
</dbReference>
<dbReference type="InterPro" id="IPR036047">
    <property type="entry name" value="F-box-like_dom_sf"/>
</dbReference>
<accession>A0A3Q1MCW5</accession>
<evidence type="ECO:0000259" key="4">
    <source>
        <dbReference type="Pfam" id="PF12937"/>
    </source>
</evidence>
<dbReference type="InterPro" id="IPR001810">
    <property type="entry name" value="F-box_dom"/>
</dbReference>
<keyword evidence="7" id="KW-1185">Reference proteome</keyword>
<dbReference type="Reactome" id="R-BTA-983168">
    <property type="pathway name" value="Antigen processing: Ubiquitination &amp; Proteasome degradation"/>
</dbReference>
<dbReference type="SMART" id="SM00367">
    <property type="entry name" value="LRR_CC"/>
    <property type="match status" value="13"/>
</dbReference>
<dbReference type="GeneTree" id="ENSGT00940000160224"/>
<dbReference type="Proteomes" id="UP000009136">
    <property type="component" value="Chromosome 4"/>
</dbReference>
<dbReference type="SUPFAM" id="SSF52047">
    <property type="entry name" value="RNI-like"/>
    <property type="match status" value="2"/>
</dbReference>
<dbReference type="FunFam" id="3.80.10.10:FF:000291">
    <property type="entry name" value="F-box and leucine rich repeat protein 13"/>
    <property type="match status" value="1"/>
</dbReference>
<gene>
    <name evidence="6 8" type="primary">FBXL13</name>
</gene>
<dbReference type="SUPFAM" id="SSF81383">
    <property type="entry name" value="F-box domain"/>
    <property type="match status" value="1"/>
</dbReference>
<feature type="domain" description="F-box/LRR-repeat protein 15-like leucin rich repeat" evidence="5">
    <location>
        <begin position="71"/>
        <end position="207"/>
    </location>
</feature>
<dbReference type="GO" id="GO:0031146">
    <property type="term" value="P:SCF-dependent proteasomal ubiquitin-dependent protein catabolic process"/>
    <property type="evidence" value="ECO:0000318"/>
    <property type="project" value="GO_Central"/>
</dbReference>
<dbReference type="Pfam" id="PF12937">
    <property type="entry name" value="F-box-like"/>
    <property type="match status" value="1"/>
</dbReference>
<dbReference type="Gene3D" id="3.80.10.10">
    <property type="entry name" value="Ribonuclease Inhibitor"/>
    <property type="match status" value="3"/>
</dbReference>
<dbReference type="STRING" id="9913.ENSBTAP00000068717"/>
<name>A0A3Q1MCW5_BOVIN</name>
<dbReference type="Pfam" id="PF25372">
    <property type="entry name" value="DUF7885"/>
    <property type="match status" value="2"/>
</dbReference>